<dbReference type="PROSITE" id="PS51117">
    <property type="entry name" value="LAMININ_NTER"/>
    <property type="match status" value="1"/>
</dbReference>
<feature type="disulfide bond" evidence="12">
    <location>
        <begin position="464"/>
        <end position="481"/>
    </location>
</feature>
<sequence length="1063" mass="117542">MHIMIRLLLLIAMAAVCQATTNCLLGACYPPSGDLVLGRGQQLWASSTCGLTGSEVYCTPYQQRRMKCCPCDSQNPEGPLAHTVKDIISTAGPDRWWQSQKGVSPVTLQLDLRGLFQLDNLVLDFKGPRPQALVIERSLDNGRTWQPYVYMAGDCPSAFPGVPTSTPMKMDDVYCYTLPPVGSDPYRDHQIHFRPLEQYMYVPVPKDQKIEEISGITGLRVKLVQLGEVPQIPGRSLSKFFALKEMRVTGRCMCHGHANKCLPDTYTSFSNTIQVHPQCDCQHNTAGPNCERCAEFYNDLPWRAAEENNPHACQRCECNNHAQRCRFDQAVYEASGRRSGGVCIDCLHHTTGPKCDQCAPGYQPNPRSRMDQPDACMRCLCNAAGTVNGGVCDDTSGSCQCKANVEGPECDRCKQGFYNLSPSNPLGCTVRPVSVQTRFEGRTCTECAAHMFGDPYRGCRPCDCDREGTFPEGCDKRTGACLCRPGVTGARCDSCSRDRCDSFPRCQTSELNEVKKNLLPLEKTNLEPELDKLQALLNLLNLDYTIKNDNLKNTTSPTDTGAFSSIKNAYDDSKEAARNVDKSKKVLQNSSDIRELTEDQLDRVLPVNSRNLSRLNSSLASRPDLSPLAKMVCGKVLSAPCTPLQCVKEDLCADVPPCEPGQSCVGALPLGNKAADDADKVQDKLDDLSKKISDAAKKLQQTQESANLARESAEKLNDRIKKARDALEEDLKKSRDVVKELKDFYPSSNLTHIQQVSDWVLKAKLPVSLAALKEKLDELKNLAGSLPDSTAVLNQAQPQLEAAKKLLQEAQDARYDTAKGVKADVDELVPEMRTVEQSISDLEDKLQNSLDLIDNLSDNIKKVNEQLSPAEKALDDTSVSLKPLKPKLEELKNLLEEGKRQTLDTKDKADKAEKEATQLLSHINLFQDMKTLEKDLETLKAKAAANKPDGNAADLRDRLAKLQQDAAALTNTTDDMFKALDGKADSIKLLQEEIIAKSSRLEALMSNSVTFLLSCERELRSFAVASSEEPITNFVTTRALIPYILNVTYMNANTHRFCSNVHF</sequence>
<dbReference type="SMART" id="SM00180">
    <property type="entry name" value="EGF_Lam"/>
    <property type="match status" value="4"/>
</dbReference>
<feature type="coiled-coil region" evidence="13">
    <location>
        <begin position="793"/>
        <end position="1007"/>
    </location>
</feature>
<keyword evidence="8 13" id="KW-0175">Coiled coil</keyword>
<dbReference type="PROSITE" id="PS50027">
    <property type="entry name" value="EGF_LAM_2"/>
    <property type="match status" value="3"/>
</dbReference>
<dbReference type="Gene3D" id="2.60.120.260">
    <property type="entry name" value="Galactose-binding domain-like"/>
    <property type="match status" value="1"/>
</dbReference>
<protein>
    <recommendedName>
        <fullName evidence="19">Laminin subunit beta-3</fullName>
    </recommendedName>
</protein>
<dbReference type="InterPro" id="IPR008211">
    <property type="entry name" value="Laminin_N"/>
</dbReference>
<dbReference type="AlphaFoldDB" id="A0AAW0MLA7"/>
<feature type="domain" description="Laminin EGF-like" evidence="15">
    <location>
        <begin position="379"/>
        <end position="430"/>
    </location>
</feature>
<evidence type="ECO:0000256" key="12">
    <source>
        <dbReference type="PROSITE-ProRule" id="PRU00460"/>
    </source>
</evidence>
<dbReference type="GO" id="GO:0070831">
    <property type="term" value="P:basement membrane assembly"/>
    <property type="evidence" value="ECO:0007669"/>
    <property type="project" value="TreeGrafter"/>
</dbReference>
<feature type="signal peptide" evidence="14">
    <location>
        <begin position="1"/>
        <end position="19"/>
    </location>
</feature>
<keyword evidence="11 12" id="KW-0424">Laminin EGF-like domain</keyword>
<evidence type="ECO:0000313" key="18">
    <source>
        <dbReference type="Proteomes" id="UP001460270"/>
    </source>
</evidence>
<dbReference type="GO" id="GO:0043256">
    <property type="term" value="C:laminin complex"/>
    <property type="evidence" value="ECO:0007669"/>
    <property type="project" value="TreeGrafter"/>
</dbReference>
<dbReference type="EMBL" id="JBBPFD010000119">
    <property type="protein sequence ID" value="KAK7880274.1"/>
    <property type="molecule type" value="Genomic_DNA"/>
</dbReference>
<keyword evidence="5" id="KW-0677">Repeat</keyword>
<dbReference type="PANTHER" id="PTHR10574">
    <property type="entry name" value="NETRIN/LAMININ-RELATED"/>
    <property type="match status" value="1"/>
</dbReference>
<dbReference type="InterPro" id="IPR050440">
    <property type="entry name" value="Laminin/Netrin_ECM"/>
</dbReference>
<accession>A0AAW0MLA7</accession>
<feature type="disulfide bond" evidence="12">
    <location>
        <begin position="401"/>
        <end position="410"/>
    </location>
</feature>
<evidence type="ECO:0000256" key="2">
    <source>
        <dbReference type="ARBA" id="ARBA00022525"/>
    </source>
</evidence>
<dbReference type="Pfam" id="PF00053">
    <property type="entry name" value="EGF_laminin"/>
    <property type="match status" value="3"/>
</dbReference>
<dbReference type="SMART" id="SM00136">
    <property type="entry name" value="LamNT"/>
    <property type="match status" value="1"/>
</dbReference>
<evidence type="ECO:0000259" key="15">
    <source>
        <dbReference type="PROSITE" id="PS50027"/>
    </source>
</evidence>
<keyword evidence="2" id="KW-0964">Secreted</keyword>
<dbReference type="GO" id="GO:0009888">
    <property type="term" value="P:tissue development"/>
    <property type="evidence" value="ECO:0007669"/>
    <property type="project" value="TreeGrafter"/>
</dbReference>
<dbReference type="InterPro" id="IPR002049">
    <property type="entry name" value="LE_dom"/>
</dbReference>
<organism evidence="17 18">
    <name type="scientific">Mugilogobius chulae</name>
    <name type="common">yellowstripe goby</name>
    <dbReference type="NCBI Taxonomy" id="88201"/>
    <lineage>
        <taxon>Eukaryota</taxon>
        <taxon>Metazoa</taxon>
        <taxon>Chordata</taxon>
        <taxon>Craniata</taxon>
        <taxon>Vertebrata</taxon>
        <taxon>Euteleostomi</taxon>
        <taxon>Actinopterygii</taxon>
        <taxon>Neopterygii</taxon>
        <taxon>Teleostei</taxon>
        <taxon>Neoteleostei</taxon>
        <taxon>Acanthomorphata</taxon>
        <taxon>Gobiaria</taxon>
        <taxon>Gobiiformes</taxon>
        <taxon>Gobioidei</taxon>
        <taxon>Gobiidae</taxon>
        <taxon>Gobionellinae</taxon>
        <taxon>Mugilogobius</taxon>
    </lineage>
</organism>
<evidence type="ECO:0000259" key="16">
    <source>
        <dbReference type="PROSITE" id="PS51117"/>
    </source>
</evidence>
<dbReference type="SUPFAM" id="SSF57196">
    <property type="entry name" value="EGF/Laminin"/>
    <property type="match status" value="4"/>
</dbReference>
<keyword evidence="4 14" id="KW-0732">Signal</keyword>
<evidence type="ECO:0008006" key="19">
    <source>
        <dbReference type="Google" id="ProtNLM"/>
    </source>
</evidence>
<dbReference type="Gene3D" id="2.170.300.10">
    <property type="entry name" value="Tie2 ligand-binding domain superfamily"/>
    <property type="match status" value="2"/>
</dbReference>
<dbReference type="PRINTS" id="PR00011">
    <property type="entry name" value="EGFLAMININ"/>
</dbReference>
<dbReference type="FunFam" id="2.170.300.10:FF:000001">
    <property type="entry name" value="Laminin subunit beta-1"/>
    <property type="match status" value="1"/>
</dbReference>
<name>A0AAW0MLA7_9GOBI</name>
<keyword evidence="3" id="KW-0272">Extracellular matrix</keyword>
<feature type="disulfide bond" evidence="12">
    <location>
        <begin position="346"/>
        <end position="355"/>
    </location>
</feature>
<evidence type="ECO:0000256" key="8">
    <source>
        <dbReference type="ARBA" id="ARBA00023054"/>
    </source>
</evidence>
<keyword evidence="10" id="KW-0325">Glycoprotein</keyword>
<comment type="caution">
    <text evidence="17">The sequence shown here is derived from an EMBL/GenBank/DDBJ whole genome shotgun (WGS) entry which is preliminary data.</text>
</comment>
<feature type="chain" id="PRO_5043710136" description="Laminin subunit beta-3" evidence="14">
    <location>
        <begin position="20"/>
        <end position="1063"/>
    </location>
</feature>
<keyword evidence="6" id="KW-0084">Basement membrane</keyword>
<dbReference type="Gene3D" id="2.10.25.10">
    <property type="entry name" value="Laminin"/>
    <property type="match status" value="1"/>
</dbReference>
<dbReference type="Gene3D" id="1.20.5.340">
    <property type="match status" value="1"/>
</dbReference>
<evidence type="ECO:0000313" key="17">
    <source>
        <dbReference type="EMBL" id="KAK7880274.1"/>
    </source>
</evidence>
<dbReference type="GO" id="GO:0009887">
    <property type="term" value="P:animal organ morphogenesis"/>
    <property type="evidence" value="ECO:0007669"/>
    <property type="project" value="TreeGrafter"/>
</dbReference>
<feature type="domain" description="Laminin EGF-like" evidence="15">
    <location>
        <begin position="462"/>
        <end position="508"/>
    </location>
</feature>
<reference evidence="18" key="1">
    <citation type="submission" date="2024-04" db="EMBL/GenBank/DDBJ databases">
        <title>Salinicola lusitanus LLJ914,a marine bacterium isolated from the Okinawa Trough.</title>
        <authorList>
            <person name="Li J."/>
        </authorList>
    </citation>
    <scope>NUCLEOTIDE SEQUENCE [LARGE SCALE GENOMIC DNA]</scope>
</reference>
<dbReference type="PANTHER" id="PTHR10574:SF268">
    <property type="entry name" value="LAMININ SUBUNIT BETA-3"/>
    <property type="match status" value="1"/>
</dbReference>
<dbReference type="GO" id="GO:0007411">
    <property type="term" value="P:axon guidance"/>
    <property type="evidence" value="ECO:0007669"/>
    <property type="project" value="TreeGrafter"/>
</dbReference>
<evidence type="ECO:0000256" key="6">
    <source>
        <dbReference type="ARBA" id="ARBA00022869"/>
    </source>
</evidence>
<evidence type="ECO:0000256" key="5">
    <source>
        <dbReference type="ARBA" id="ARBA00022737"/>
    </source>
</evidence>
<feature type="domain" description="Laminin EGF-like" evidence="15">
    <location>
        <begin position="316"/>
        <end position="378"/>
    </location>
</feature>
<dbReference type="Pfam" id="PF24973">
    <property type="entry name" value="EGF_LMN_ATRN"/>
    <property type="match status" value="1"/>
</dbReference>
<evidence type="ECO:0000256" key="3">
    <source>
        <dbReference type="ARBA" id="ARBA00022530"/>
    </source>
</evidence>
<dbReference type="GO" id="GO:0034446">
    <property type="term" value="P:substrate adhesion-dependent cell spreading"/>
    <property type="evidence" value="ECO:0007669"/>
    <property type="project" value="TreeGrafter"/>
</dbReference>
<dbReference type="Pfam" id="PF00055">
    <property type="entry name" value="Laminin_N"/>
    <property type="match status" value="1"/>
</dbReference>
<dbReference type="CDD" id="cd00055">
    <property type="entry name" value="EGF_Lam"/>
    <property type="match status" value="4"/>
</dbReference>
<gene>
    <name evidence="17" type="ORF">WMY93_030641</name>
</gene>
<dbReference type="GO" id="GO:0016477">
    <property type="term" value="P:cell migration"/>
    <property type="evidence" value="ECO:0007669"/>
    <property type="project" value="TreeGrafter"/>
</dbReference>
<dbReference type="FunFam" id="2.60.120.260:FF:000073">
    <property type="entry name" value="Laminin subunit beta 3"/>
    <property type="match status" value="1"/>
</dbReference>
<dbReference type="Proteomes" id="UP001460270">
    <property type="component" value="Unassembled WGS sequence"/>
</dbReference>
<feature type="disulfide bond" evidence="12">
    <location>
        <begin position="483"/>
        <end position="492"/>
    </location>
</feature>
<evidence type="ECO:0000256" key="7">
    <source>
        <dbReference type="ARBA" id="ARBA00022889"/>
    </source>
</evidence>
<keyword evidence="9 12" id="KW-1015">Disulfide bond</keyword>
<proteinExistence type="predicted"/>
<evidence type="ECO:0000256" key="13">
    <source>
        <dbReference type="SAM" id="Coils"/>
    </source>
</evidence>
<dbReference type="PROSITE" id="PS51257">
    <property type="entry name" value="PROKAR_LIPOPROTEIN"/>
    <property type="match status" value="1"/>
</dbReference>
<evidence type="ECO:0000256" key="9">
    <source>
        <dbReference type="ARBA" id="ARBA00023157"/>
    </source>
</evidence>
<dbReference type="InterPro" id="IPR056863">
    <property type="entry name" value="LMN_ATRN_NET-like_EGF"/>
</dbReference>
<evidence type="ECO:0000256" key="1">
    <source>
        <dbReference type="ARBA" id="ARBA00004302"/>
    </source>
</evidence>
<dbReference type="PROSITE" id="PS01248">
    <property type="entry name" value="EGF_LAM_1"/>
    <property type="match status" value="1"/>
</dbReference>
<comment type="subcellular location">
    <subcellularLocation>
        <location evidence="1">Secreted</location>
        <location evidence="1">Extracellular space</location>
        <location evidence="1">Extracellular matrix</location>
        <location evidence="1">Basement membrane</location>
    </subcellularLocation>
</comment>
<evidence type="ECO:0000256" key="10">
    <source>
        <dbReference type="ARBA" id="ARBA00023180"/>
    </source>
</evidence>
<feature type="coiled-coil region" evidence="13">
    <location>
        <begin position="678"/>
        <end position="744"/>
    </location>
</feature>
<keyword evidence="18" id="KW-1185">Reference proteome</keyword>
<comment type="caution">
    <text evidence="12">Lacks conserved residue(s) required for the propagation of feature annotation.</text>
</comment>
<dbReference type="FunFam" id="2.10.25.10:FF:000084">
    <property type="entry name" value="Laminin subunit alpha 3"/>
    <property type="match status" value="1"/>
</dbReference>
<evidence type="ECO:0000256" key="4">
    <source>
        <dbReference type="ARBA" id="ARBA00022729"/>
    </source>
</evidence>
<evidence type="ECO:0000256" key="14">
    <source>
        <dbReference type="SAM" id="SignalP"/>
    </source>
</evidence>
<keyword evidence="7" id="KW-0130">Cell adhesion</keyword>
<feature type="disulfide bond" evidence="12">
    <location>
        <begin position="462"/>
        <end position="474"/>
    </location>
</feature>
<feature type="domain" description="Laminin N-terminal" evidence="16">
    <location>
        <begin position="24"/>
        <end position="251"/>
    </location>
</feature>
<evidence type="ECO:0000256" key="11">
    <source>
        <dbReference type="ARBA" id="ARBA00023292"/>
    </source>
</evidence>